<dbReference type="GO" id="GO:0003700">
    <property type="term" value="F:DNA-binding transcription factor activity"/>
    <property type="evidence" value="ECO:0007669"/>
    <property type="project" value="InterPro"/>
</dbReference>
<dbReference type="SUPFAM" id="SSF46785">
    <property type="entry name" value="Winged helix' DNA-binding domain"/>
    <property type="match status" value="1"/>
</dbReference>
<evidence type="ECO:0000256" key="4">
    <source>
        <dbReference type="ARBA" id="ARBA00023163"/>
    </source>
</evidence>
<evidence type="ECO:0000256" key="3">
    <source>
        <dbReference type="ARBA" id="ARBA00023125"/>
    </source>
</evidence>
<dbReference type="Gene3D" id="3.40.190.10">
    <property type="entry name" value="Periplasmic binding protein-like II"/>
    <property type="match status" value="2"/>
</dbReference>
<dbReference type="InterPro" id="IPR036388">
    <property type="entry name" value="WH-like_DNA-bd_sf"/>
</dbReference>
<dbReference type="PANTHER" id="PTHR30126">
    <property type="entry name" value="HTH-TYPE TRANSCRIPTIONAL REGULATOR"/>
    <property type="match status" value="1"/>
</dbReference>
<dbReference type="Proteomes" id="UP000033618">
    <property type="component" value="Unassembled WGS sequence"/>
</dbReference>
<reference evidence="6 7" key="1">
    <citation type="submission" date="2015-03" db="EMBL/GenBank/DDBJ databases">
        <title>Draft Genome Sequence of Burkholderia andropogonis type strain ICMP2807, isolated from Sorghum bicolor.</title>
        <authorList>
            <person name="Lopes-Santos L."/>
            <person name="Castro D.B."/>
            <person name="Ottoboni L.M."/>
            <person name="Park D."/>
            <person name="Weirc B.S."/>
            <person name="Destefano S.A."/>
        </authorList>
    </citation>
    <scope>NUCLEOTIDE SEQUENCE [LARGE SCALE GENOMIC DNA]</scope>
    <source>
        <strain evidence="6 7">ICMP2807</strain>
    </source>
</reference>
<proteinExistence type="inferred from homology"/>
<evidence type="ECO:0000256" key="2">
    <source>
        <dbReference type="ARBA" id="ARBA00023015"/>
    </source>
</evidence>
<dbReference type="STRING" id="28092.WM40_24170"/>
<keyword evidence="4" id="KW-0804">Transcription</keyword>
<dbReference type="PRINTS" id="PR00039">
    <property type="entry name" value="HTHLYSR"/>
</dbReference>
<dbReference type="SUPFAM" id="SSF53850">
    <property type="entry name" value="Periplasmic binding protein-like II"/>
    <property type="match status" value="1"/>
</dbReference>
<evidence type="ECO:0000256" key="1">
    <source>
        <dbReference type="ARBA" id="ARBA00009437"/>
    </source>
</evidence>
<dbReference type="OrthoDB" id="5914299at2"/>
<dbReference type="Pfam" id="PF00126">
    <property type="entry name" value="HTH_1"/>
    <property type="match status" value="1"/>
</dbReference>
<accession>A0A0F5JUH0</accession>
<dbReference type="InterPro" id="IPR000847">
    <property type="entry name" value="LysR_HTH_N"/>
</dbReference>
<dbReference type="PATRIC" id="fig|28092.6.peg.5677"/>
<organism evidence="6 7">
    <name type="scientific">Robbsia andropogonis</name>
    <dbReference type="NCBI Taxonomy" id="28092"/>
    <lineage>
        <taxon>Bacteria</taxon>
        <taxon>Pseudomonadati</taxon>
        <taxon>Pseudomonadota</taxon>
        <taxon>Betaproteobacteria</taxon>
        <taxon>Burkholderiales</taxon>
        <taxon>Burkholderiaceae</taxon>
        <taxon>Robbsia</taxon>
    </lineage>
</organism>
<dbReference type="RefSeq" id="WP_046154229.1">
    <property type="nucleotide sequence ID" value="NZ_CADFGU010000023.1"/>
</dbReference>
<dbReference type="EMBL" id="LAQU01000053">
    <property type="protein sequence ID" value="KKB61269.1"/>
    <property type="molecule type" value="Genomic_DNA"/>
</dbReference>
<evidence type="ECO:0000259" key="5">
    <source>
        <dbReference type="PROSITE" id="PS50931"/>
    </source>
</evidence>
<keyword evidence="2" id="KW-0805">Transcription regulation</keyword>
<dbReference type="Gene3D" id="1.10.10.10">
    <property type="entry name" value="Winged helix-like DNA-binding domain superfamily/Winged helix DNA-binding domain"/>
    <property type="match status" value="1"/>
</dbReference>
<dbReference type="PROSITE" id="PS50931">
    <property type="entry name" value="HTH_LYSR"/>
    <property type="match status" value="1"/>
</dbReference>
<sequence>MNASVSQILLNRLRFKHLQMLVALGVTNNLHRTAEALHVSQPGITRMLQEVEEMLGCALFERRSRGMAPNELGEQVLRFARNTLATVERFASDFTEFREGGYGHLAVGAVMGAAPDLVVNALVEIKTFHPRLRIRIMGDTTDQLIDLLERGQIDVAIARDVTADRHDSFSFEAIGNEQLCLAVRRGHTLLQTRQNERSLKGLCGKWPWLLQSATTPTRIAFDLALAKSHIAFPKDIVECSSVFAMLQMVQLTDAIMLLSETVVRDHVKSGVLGLLSVETGATLPPFGVVLRRNETPSPQLRTFLRLLREMAGVAEASHAGMAQVDRA</sequence>
<gene>
    <name evidence="6" type="ORF">WM40_24170</name>
</gene>
<evidence type="ECO:0000313" key="7">
    <source>
        <dbReference type="Proteomes" id="UP000033618"/>
    </source>
</evidence>
<protein>
    <submittedName>
        <fullName evidence="6">LysR family transcriptional regulator</fullName>
    </submittedName>
</protein>
<comment type="caution">
    <text evidence="6">The sequence shown here is derived from an EMBL/GenBank/DDBJ whole genome shotgun (WGS) entry which is preliminary data.</text>
</comment>
<dbReference type="AlphaFoldDB" id="A0A0F5JUH0"/>
<dbReference type="Pfam" id="PF03466">
    <property type="entry name" value="LysR_substrate"/>
    <property type="match status" value="1"/>
</dbReference>
<feature type="domain" description="HTH lysR-type" evidence="5">
    <location>
        <begin position="13"/>
        <end position="70"/>
    </location>
</feature>
<name>A0A0F5JUH0_9BURK</name>
<comment type="similarity">
    <text evidence="1">Belongs to the LysR transcriptional regulatory family.</text>
</comment>
<evidence type="ECO:0000313" key="6">
    <source>
        <dbReference type="EMBL" id="KKB61269.1"/>
    </source>
</evidence>
<dbReference type="PANTHER" id="PTHR30126:SF97">
    <property type="entry name" value="HTH-TYPE TRANSCRIPTIONAL REGULATOR ABGR"/>
    <property type="match status" value="1"/>
</dbReference>
<keyword evidence="3" id="KW-0238">DNA-binding</keyword>
<dbReference type="InterPro" id="IPR036390">
    <property type="entry name" value="WH_DNA-bd_sf"/>
</dbReference>
<dbReference type="GO" id="GO:0000976">
    <property type="term" value="F:transcription cis-regulatory region binding"/>
    <property type="evidence" value="ECO:0007669"/>
    <property type="project" value="TreeGrafter"/>
</dbReference>
<keyword evidence="7" id="KW-1185">Reference proteome</keyword>
<dbReference type="InterPro" id="IPR005119">
    <property type="entry name" value="LysR_subst-bd"/>
</dbReference>